<sequence>MELQLLQQKLLEQLESKTTGTIVQKDIWCFPVHTINVSYKPVLRTKMDILMKMLLISLQKAKFKNSEQLSEILLVEELFVQDLLSKMHKTGLITKVEDCYQLTEKGLKQLANGVYEEDQDTTSVELLYSPTHQSFFSGDIEEILDFEDFPEKIYRYSSHEEELNIDNDKILPEIRKLQHNYEDDQQSDQLFITSIDAIENVQINDIPCLEFIIFDKEKSSFHARVWNTLLDSWDTTLEYQLQEKEQSMWQEKY</sequence>
<dbReference type="AlphaFoldDB" id="A0A431UPB5"/>
<dbReference type="RefSeq" id="WP_126294833.1">
    <property type="nucleotide sequence ID" value="NZ_CP155468.1"/>
</dbReference>
<proteinExistence type="predicted"/>
<dbReference type="InterPro" id="IPR036390">
    <property type="entry name" value="WH_DNA-bd_sf"/>
</dbReference>
<keyword evidence="2" id="KW-1185">Reference proteome</keyword>
<reference evidence="1 2" key="1">
    <citation type="submission" date="2018-12" db="EMBL/GenBank/DDBJ databases">
        <authorList>
            <person name="Yu L."/>
        </authorList>
    </citation>
    <scope>NUCLEOTIDE SEQUENCE [LARGE SCALE GENOMIC DNA]</scope>
    <source>
        <strain evidence="1 2">S5H2222</strain>
    </source>
</reference>
<comment type="caution">
    <text evidence="1">The sequence shown here is derived from an EMBL/GenBank/DDBJ whole genome shotgun (WGS) entry which is preliminary data.</text>
</comment>
<dbReference type="OrthoDB" id="2730772at2"/>
<protein>
    <submittedName>
        <fullName evidence="1">Uncharacterized protein</fullName>
    </submittedName>
</protein>
<dbReference type="EMBL" id="RXNR01000035">
    <property type="protein sequence ID" value="RTQ91923.1"/>
    <property type="molecule type" value="Genomic_DNA"/>
</dbReference>
<dbReference type="SUPFAM" id="SSF46785">
    <property type="entry name" value="Winged helix' DNA-binding domain"/>
    <property type="match status" value="1"/>
</dbReference>
<accession>A0A431UPB5</accession>
<name>A0A431UPB5_9BACI</name>
<evidence type="ECO:0000313" key="1">
    <source>
        <dbReference type="EMBL" id="RTQ91923.1"/>
    </source>
</evidence>
<organism evidence="1 2">
    <name type="scientific">Lysinibacillus telephonicus</name>
    <dbReference type="NCBI Taxonomy" id="1714840"/>
    <lineage>
        <taxon>Bacteria</taxon>
        <taxon>Bacillati</taxon>
        <taxon>Bacillota</taxon>
        <taxon>Bacilli</taxon>
        <taxon>Bacillales</taxon>
        <taxon>Bacillaceae</taxon>
        <taxon>Lysinibacillus</taxon>
    </lineage>
</organism>
<gene>
    <name evidence="1" type="ORF">EKG35_12660</name>
</gene>
<evidence type="ECO:0000313" key="2">
    <source>
        <dbReference type="Proteomes" id="UP000276349"/>
    </source>
</evidence>
<dbReference type="Proteomes" id="UP000276349">
    <property type="component" value="Unassembled WGS sequence"/>
</dbReference>